<reference evidence="2" key="1">
    <citation type="submission" date="2014-11" db="EMBL/GenBank/DDBJ databases">
        <authorList>
            <person name="Otto D Thomas"/>
            <person name="Naeem Raeece"/>
        </authorList>
    </citation>
    <scope>NUCLEOTIDE SEQUENCE</scope>
</reference>
<sequence>MAIHGTMMRFDVAGFHYPEHYLWLSVTVETHSCFLRCTGAVRCRRQVQTLEIRLPSGSVAVEVPPMTYKQVVIRSAGGSDRLEFESLASLPPELEGPTPEGCVDIRVLRSGVNFADTAVRQGLYASAKKYEGVNGTGFPIVPGFEVAGEVVGVGEGVSGRTVGEQVLAVSRFKCYASRLRVASHLVFSIPKGWNLSEAAGLPAAALTAAYALELGDVWPRKDHRDRSKRLLVHSAAGGVGSFLVQLAKAQGHFVVGIVGRQSKRELVQSFNADVVIHKEGNPKWKAEAVEAAGAPLVPGERSGYDAIFDANGVSTLSWSFENLGPCGRLVVYGFHSMLPKSGSVWASRSCCSVLYWLYLAYNYLRTPAFNPLDMTASNRSVMAFNLSFLFDFEVHKFVARFENILKLANEGKLKTPPVRVFPAPEARSAHDVLESGNSVGKLVLEFE</sequence>
<dbReference type="Gene3D" id="3.90.180.10">
    <property type="entry name" value="Medium-chain alcohol dehydrogenases, catalytic domain"/>
    <property type="match status" value="2"/>
</dbReference>
<dbReference type="InterPro" id="IPR020843">
    <property type="entry name" value="ER"/>
</dbReference>
<dbReference type="GO" id="GO:0016491">
    <property type="term" value="F:oxidoreductase activity"/>
    <property type="evidence" value="ECO:0007669"/>
    <property type="project" value="InterPro"/>
</dbReference>
<dbReference type="PROSITE" id="PS01162">
    <property type="entry name" value="QOR_ZETA_CRYSTAL"/>
    <property type="match status" value="1"/>
</dbReference>
<feature type="domain" description="Enoyl reductase (ER)" evidence="1">
    <location>
        <begin position="77"/>
        <end position="444"/>
    </location>
</feature>
<evidence type="ECO:0000259" key="1">
    <source>
        <dbReference type="SMART" id="SM00829"/>
    </source>
</evidence>
<evidence type="ECO:0000313" key="2">
    <source>
        <dbReference type="EMBL" id="CEM40435.1"/>
    </source>
</evidence>
<dbReference type="SUPFAM" id="SSF51735">
    <property type="entry name" value="NAD(P)-binding Rossmann-fold domains"/>
    <property type="match status" value="1"/>
</dbReference>
<dbReference type="SUPFAM" id="SSF50129">
    <property type="entry name" value="GroES-like"/>
    <property type="match status" value="1"/>
</dbReference>
<dbReference type="InterPro" id="IPR013154">
    <property type="entry name" value="ADH-like_N"/>
</dbReference>
<dbReference type="EMBL" id="CDMZ01002038">
    <property type="protein sequence ID" value="CEM40435.1"/>
    <property type="molecule type" value="Genomic_DNA"/>
</dbReference>
<dbReference type="InterPro" id="IPR036291">
    <property type="entry name" value="NAD(P)-bd_dom_sf"/>
</dbReference>
<organism evidence="2">
    <name type="scientific">Chromera velia CCMP2878</name>
    <dbReference type="NCBI Taxonomy" id="1169474"/>
    <lineage>
        <taxon>Eukaryota</taxon>
        <taxon>Sar</taxon>
        <taxon>Alveolata</taxon>
        <taxon>Colpodellida</taxon>
        <taxon>Chromeraceae</taxon>
        <taxon>Chromera</taxon>
    </lineage>
</organism>
<dbReference type="PANTHER" id="PTHR43677">
    <property type="entry name" value="SHORT-CHAIN DEHYDROGENASE/REDUCTASE"/>
    <property type="match status" value="1"/>
</dbReference>
<dbReference type="GO" id="GO:0008270">
    <property type="term" value="F:zinc ion binding"/>
    <property type="evidence" value="ECO:0007669"/>
    <property type="project" value="InterPro"/>
</dbReference>
<dbReference type="Gene3D" id="3.40.50.720">
    <property type="entry name" value="NAD(P)-binding Rossmann-like Domain"/>
    <property type="match status" value="1"/>
</dbReference>
<name>A0A0G4H944_9ALVE</name>
<dbReference type="InterPro" id="IPR011032">
    <property type="entry name" value="GroES-like_sf"/>
</dbReference>
<dbReference type="AlphaFoldDB" id="A0A0G4H944"/>
<protein>
    <recommendedName>
        <fullName evidence="1">Enoyl reductase (ER) domain-containing protein</fullName>
    </recommendedName>
</protein>
<accession>A0A0G4H944</accession>
<dbReference type="VEuPathDB" id="CryptoDB:Cvel_25313"/>
<gene>
    <name evidence="2" type="ORF">Cvel_25313</name>
</gene>
<dbReference type="GO" id="GO:0005739">
    <property type="term" value="C:mitochondrion"/>
    <property type="evidence" value="ECO:0007669"/>
    <property type="project" value="TreeGrafter"/>
</dbReference>
<dbReference type="Pfam" id="PF13602">
    <property type="entry name" value="ADH_zinc_N_2"/>
    <property type="match status" value="1"/>
</dbReference>
<proteinExistence type="predicted"/>
<dbReference type="PANTHER" id="PTHR43677:SF4">
    <property type="entry name" value="QUINONE OXIDOREDUCTASE-LIKE PROTEIN 2"/>
    <property type="match status" value="1"/>
</dbReference>
<dbReference type="SMART" id="SM00829">
    <property type="entry name" value="PKS_ER"/>
    <property type="match status" value="1"/>
</dbReference>
<dbReference type="InterPro" id="IPR002364">
    <property type="entry name" value="Quin_OxRdtase/zeta-crystal_CS"/>
</dbReference>
<dbReference type="Pfam" id="PF08240">
    <property type="entry name" value="ADH_N"/>
    <property type="match status" value="1"/>
</dbReference>
<dbReference type="InterPro" id="IPR051397">
    <property type="entry name" value="Zn-ADH-like_protein"/>
</dbReference>